<evidence type="ECO:0000313" key="2">
    <source>
        <dbReference type="Proteomes" id="UP000077098"/>
    </source>
</evidence>
<proteinExistence type="predicted"/>
<dbReference type="RefSeq" id="WP_063948034.1">
    <property type="nucleotide sequence ID" value="NZ_LXPS01000007.1"/>
</dbReference>
<evidence type="ECO:0008006" key="3">
    <source>
        <dbReference type="Google" id="ProtNLM"/>
    </source>
</evidence>
<organism evidence="1 2">
    <name type="scientific">Agrobacterium tumefaciens</name>
    <dbReference type="NCBI Taxonomy" id="358"/>
    <lineage>
        <taxon>Bacteria</taxon>
        <taxon>Pseudomonadati</taxon>
        <taxon>Pseudomonadota</taxon>
        <taxon>Alphaproteobacteria</taxon>
        <taxon>Hyphomicrobiales</taxon>
        <taxon>Rhizobiaceae</taxon>
        <taxon>Rhizobium/Agrobacterium group</taxon>
        <taxon>Agrobacterium</taxon>
        <taxon>Agrobacterium tumefaciens complex</taxon>
    </lineage>
</organism>
<dbReference type="InterPro" id="IPR010385">
    <property type="entry name" value="DUF982"/>
</dbReference>
<evidence type="ECO:0000313" key="1">
    <source>
        <dbReference type="EMBL" id="OAE48255.1"/>
    </source>
</evidence>
<reference evidence="1 2" key="1">
    <citation type="submission" date="2016-05" db="EMBL/GenBank/DDBJ databases">
        <authorList>
            <person name="Lavstsen T."/>
            <person name="Jespersen J.S."/>
        </authorList>
    </citation>
    <scope>NUCLEOTIDE SEQUENCE [LARGE SCALE GENOMIC DNA]</scope>
    <source>
        <strain evidence="1 2">KCJ1736</strain>
    </source>
</reference>
<dbReference type="Pfam" id="PF06169">
    <property type="entry name" value="DUF982"/>
    <property type="match status" value="1"/>
</dbReference>
<name>A0A176XH23_AGRTU</name>
<dbReference type="AlphaFoldDB" id="A0A176XH23"/>
<protein>
    <recommendedName>
        <fullName evidence="3">DUF982 domain-containing protein</fullName>
    </recommendedName>
</protein>
<dbReference type="EMBL" id="LXPS01000007">
    <property type="protein sequence ID" value="OAE48255.1"/>
    <property type="molecule type" value="Genomic_DNA"/>
</dbReference>
<dbReference type="Proteomes" id="UP000077098">
    <property type="component" value="Unassembled WGS sequence"/>
</dbReference>
<gene>
    <name evidence="1" type="ORF">A7J57_22975</name>
</gene>
<comment type="caution">
    <text evidence="1">The sequence shown here is derived from an EMBL/GenBank/DDBJ whole genome shotgun (WGS) entry which is preliminary data.</text>
</comment>
<sequence>MASGFWDSTVTIEIGGKSTAYARITTTRGAASYLIEQWPGSRDQSYKEAIVSCTRALKGELNDEAVFASFVKAVVVSGLKHSSAPARLNDEFEETIMAAARQSLLDDLRQFEQTV</sequence>
<dbReference type="Gene3D" id="6.10.250.730">
    <property type="match status" value="1"/>
</dbReference>
<accession>A0A176XH23</accession>